<dbReference type="Proteomes" id="UP000279859">
    <property type="component" value="Unassembled WGS sequence"/>
</dbReference>
<protein>
    <recommendedName>
        <fullName evidence="3">Arylmalonate decarboxylase</fullName>
    </recommendedName>
</protein>
<dbReference type="PIRSF" id="PIRSF015736">
    <property type="entry name" value="MI"/>
    <property type="match status" value="1"/>
</dbReference>
<evidence type="ECO:0000313" key="1">
    <source>
        <dbReference type="EMBL" id="RNE56509.1"/>
    </source>
</evidence>
<keyword evidence="2" id="KW-1185">Reference proteome</keyword>
<dbReference type="InterPro" id="IPR026286">
    <property type="entry name" value="MaiA/AMDase"/>
</dbReference>
<reference evidence="1 2" key="1">
    <citation type="submission" date="2018-11" db="EMBL/GenBank/DDBJ databases">
        <title>Cryobacterium sp. nov., isolated from rhizosphere soil of lettuce.</title>
        <authorList>
            <person name="Wang Y."/>
        </authorList>
    </citation>
    <scope>NUCLEOTIDE SEQUENCE [LARGE SCALE GENOMIC DNA]</scope>
    <source>
        <strain evidence="1 2">NEAU-85</strain>
    </source>
</reference>
<dbReference type="Pfam" id="PF17645">
    <property type="entry name" value="Amdase"/>
    <property type="match status" value="1"/>
</dbReference>
<gene>
    <name evidence="1" type="ORF">EEJ31_13480</name>
</gene>
<comment type="caution">
    <text evidence="1">The sequence shown here is derived from an EMBL/GenBank/DDBJ whole genome shotgun (WGS) entry which is preliminary data.</text>
</comment>
<dbReference type="AlphaFoldDB" id="A0A3M8KV02"/>
<evidence type="ECO:0008006" key="3">
    <source>
        <dbReference type="Google" id="ProtNLM"/>
    </source>
</evidence>
<organism evidence="1 2">
    <name type="scientific">Cryobacterium tepidiphilum</name>
    <dbReference type="NCBI Taxonomy" id="2486026"/>
    <lineage>
        <taxon>Bacteria</taxon>
        <taxon>Bacillati</taxon>
        <taxon>Actinomycetota</taxon>
        <taxon>Actinomycetes</taxon>
        <taxon>Micrococcales</taxon>
        <taxon>Microbacteriaceae</taxon>
        <taxon>Cryobacterium</taxon>
    </lineage>
</organism>
<name>A0A3M8KV02_9MICO</name>
<dbReference type="Gene3D" id="3.40.50.12500">
    <property type="match status" value="1"/>
</dbReference>
<accession>A0A3M8KV02</accession>
<dbReference type="PANTHER" id="PTHR40267">
    <property type="entry name" value="BLR3294 PROTEIN"/>
    <property type="match status" value="1"/>
</dbReference>
<sequence>MHQVPDTAKGEQAMKAEFGWRGRVGLILPADNVVMEPELGSLAVPGVSFHGLRMTSTVHEQMRQQAIDLGGVLDEMGVDVAVYACAETSFNAGAEMRENLSSLIADNCRVPVVTATNAMLEAIAAVGMRRASVVTPYAPGSGALFESTLREHGVDVLSATHRDFRLEGGDPREWFHTNRQDSRTVREMARAVVHPDADGLIVSATNFPALGAVQELEAELGIPVVTSNQSILWWCLTRLGLDTAELPLHDLGRLFAEPLSAAGGGR</sequence>
<dbReference type="InterPro" id="IPR053714">
    <property type="entry name" value="Iso_Racemase_Enz_sf"/>
</dbReference>
<evidence type="ECO:0000313" key="2">
    <source>
        <dbReference type="Proteomes" id="UP000279859"/>
    </source>
</evidence>
<dbReference type="PANTHER" id="PTHR40267:SF1">
    <property type="entry name" value="BLR3294 PROTEIN"/>
    <property type="match status" value="1"/>
</dbReference>
<proteinExistence type="predicted"/>
<dbReference type="EMBL" id="RDSR01000029">
    <property type="protein sequence ID" value="RNE56509.1"/>
    <property type="molecule type" value="Genomic_DNA"/>
</dbReference>